<dbReference type="Pfam" id="PF00098">
    <property type="entry name" value="zf-CCHC"/>
    <property type="match status" value="1"/>
</dbReference>
<keyword evidence="1" id="KW-0863">Zinc-finger</keyword>
<gene>
    <name evidence="4" type="ORF">pipiens_007857</name>
</gene>
<feature type="domain" description="CCHC-type" evidence="3">
    <location>
        <begin position="735"/>
        <end position="750"/>
    </location>
</feature>
<feature type="region of interest" description="Disordered" evidence="2">
    <location>
        <begin position="484"/>
        <end position="527"/>
    </location>
</feature>
<evidence type="ECO:0000259" key="3">
    <source>
        <dbReference type="PROSITE" id="PS50158"/>
    </source>
</evidence>
<dbReference type="SUPFAM" id="SSF57756">
    <property type="entry name" value="Retrovirus zinc finger-like domains"/>
    <property type="match status" value="1"/>
</dbReference>
<dbReference type="SMART" id="SM00343">
    <property type="entry name" value="ZnF_C2HC"/>
    <property type="match status" value="2"/>
</dbReference>
<dbReference type="GO" id="GO:0008270">
    <property type="term" value="F:zinc ion binding"/>
    <property type="evidence" value="ECO:0007669"/>
    <property type="project" value="UniProtKB-KW"/>
</dbReference>
<dbReference type="EMBL" id="JBEHCU010005413">
    <property type="protein sequence ID" value="KAL1399908.1"/>
    <property type="molecule type" value="Genomic_DNA"/>
</dbReference>
<feature type="compositionally biased region" description="Low complexity" evidence="2">
    <location>
        <begin position="223"/>
        <end position="235"/>
    </location>
</feature>
<name>A0ABD1DJS8_CULPP</name>
<comment type="caution">
    <text evidence="4">The sequence shown here is derived from an EMBL/GenBank/DDBJ whole genome shotgun (WGS) entry which is preliminary data.</text>
</comment>
<dbReference type="Proteomes" id="UP001562425">
    <property type="component" value="Unassembled WGS sequence"/>
</dbReference>
<protein>
    <recommendedName>
        <fullName evidence="3">CCHC-type domain-containing protein</fullName>
    </recommendedName>
</protein>
<sequence length="781" mass="87910">MEQYYQINANDLYEDEISYELALRHLPVNVSLPTRMRNLRQALREPETEKVQLIEGYSLEEDYTIVPQNLQEIVHRMENNQPRGCWSRLVHYHKRVRRYVAGDRRTLDNQELLLDLINRLAIKYFNVDMNQFVPQTVLFLVVKSPHGVKIPFRQLPDSDLNPNVRTNVEAVPVLPSTSTANLVVPEVTRAEDEGAWGGTTATTTAVLVSSCGDGSTSMSPLRVSPTTSSAPPVTSINTGAIPKRPSLDKVYEQLKVFLENPMATSPSIDSADLSVLFQTPEFRSAFVQAMNSVKPTMTREDSRSSVVSSFTAMNTSTPTVSATATRPTPLLQSTQHTTTVPEGARRQLDMSKFVHIDEIQGYIKACVNSIIHNGPRCPEDHQQSIDGLVEQITNVGIHDSEVTNISRGVGAVPQTVPFQINLDPPFQLPTAIQGGSSQTTLPGMVDSSRILPNFNRPVVTEAQPVPRSDVGFQQQESRGNGLLLDSQNLQLPPNPADQFWDPPVPGPSDPNAGHGRPNEFPPMLQGGSQGYGRQRLPHQTCNIIEKWPKFCGDASPYPVADFLRQIACMSRSYKVSTAELRVHAHLLFKDDAYTWFMAYDYKLDTWETLVAYLRMRYDNPNRDKFIRDEMRLRKQKPNEKFSAYLTDMESMASRMVHPMSQAELYNLFDALEGTLNNPRQGKPGVNQIAVDEEPYDEDDEVDDPEVLVVQPKPARPNRSTLEPVPAPRRRAEEACWNCRQLGHMWRDCSQKKRFFCHICGQEDTVASQCPKRHNLFGSKNE</sequence>
<evidence type="ECO:0000256" key="2">
    <source>
        <dbReference type="SAM" id="MobiDB-lite"/>
    </source>
</evidence>
<evidence type="ECO:0000313" key="5">
    <source>
        <dbReference type="Proteomes" id="UP001562425"/>
    </source>
</evidence>
<dbReference type="AlphaFoldDB" id="A0ABD1DJS8"/>
<keyword evidence="5" id="KW-1185">Reference proteome</keyword>
<organism evidence="4 5">
    <name type="scientific">Culex pipiens pipiens</name>
    <name type="common">Northern house mosquito</name>
    <dbReference type="NCBI Taxonomy" id="38569"/>
    <lineage>
        <taxon>Eukaryota</taxon>
        <taxon>Metazoa</taxon>
        <taxon>Ecdysozoa</taxon>
        <taxon>Arthropoda</taxon>
        <taxon>Hexapoda</taxon>
        <taxon>Insecta</taxon>
        <taxon>Pterygota</taxon>
        <taxon>Neoptera</taxon>
        <taxon>Endopterygota</taxon>
        <taxon>Diptera</taxon>
        <taxon>Nematocera</taxon>
        <taxon>Culicoidea</taxon>
        <taxon>Culicidae</taxon>
        <taxon>Culicinae</taxon>
        <taxon>Culicini</taxon>
        <taxon>Culex</taxon>
        <taxon>Culex</taxon>
    </lineage>
</organism>
<reference evidence="4 5" key="1">
    <citation type="submission" date="2024-05" db="EMBL/GenBank/DDBJ databases">
        <title>Culex pipiens pipiens assembly and annotation.</title>
        <authorList>
            <person name="Alout H."/>
            <person name="Durand T."/>
        </authorList>
    </citation>
    <scope>NUCLEOTIDE SEQUENCE [LARGE SCALE GENOMIC DNA]</scope>
    <source>
        <strain evidence="4">HA-2024</strain>
        <tissue evidence="4">Whole body</tissue>
    </source>
</reference>
<keyword evidence="1" id="KW-0479">Metal-binding</keyword>
<dbReference type="InterPro" id="IPR036875">
    <property type="entry name" value="Znf_CCHC_sf"/>
</dbReference>
<dbReference type="Gene3D" id="4.10.60.10">
    <property type="entry name" value="Zinc finger, CCHC-type"/>
    <property type="match status" value="1"/>
</dbReference>
<evidence type="ECO:0000313" key="4">
    <source>
        <dbReference type="EMBL" id="KAL1399908.1"/>
    </source>
</evidence>
<keyword evidence="1" id="KW-0862">Zinc</keyword>
<accession>A0ABD1DJS8</accession>
<proteinExistence type="predicted"/>
<evidence type="ECO:0000256" key="1">
    <source>
        <dbReference type="PROSITE-ProRule" id="PRU00047"/>
    </source>
</evidence>
<dbReference type="PROSITE" id="PS50158">
    <property type="entry name" value="ZF_CCHC"/>
    <property type="match status" value="1"/>
</dbReference>
<feature type="region of interest" description="Disordered" evidence="2">
    <location>
        <begin position="217"/>
        <end position="241"/>
    </location>
</feature>
<dbReference type="InterPro" id="IPR001878">
    <property type="entry name" value="Znf_CCHC"/>
</dbReference>